<sequence length="227" mass="25873">MSPRHLIWQSDKEMFDYDENNCHYRRRHFGRFDEKDVFKTFLLEVSNPEAEEWASTIVPELTETTVATDAWAQHLVKESWWGVSLEIWQSIGIKDSDAMGTLDGFVILKNPDTKETTRCIPITTSASKGIEIKTEVRVPCDADTNVQIKDLQGRVIRKRQNLYTGEKMSQSFVPIAHRTESEGYKASEELQAGKEEIKGWKSKINECRDETNVVAGTIKAAPDPHAV</sequence>
<name>A0A8H4IPQ8_9PEZI</name>
<comment type="caution">
    <text evidence="1">The sequence shown here is derived from an EMBL/GenBank/DDBJ whole genome shotgun (WGS) entry which is preliminary data.</text>
</comment>
<protein>
    <submittedName>
        <fullName evidence="1">Uncharacterized protein</fullName>
    </submittedName>
</protein>
<proteinExistence type="predicted"/>
<keyword evidence="2" id="KW-1185">Reference proteome</keyword>
<dbReference type="AlphaFoldDB" id="A0A8H4IPQ8"/>
<dbReference type="Proteomes" id="UP000572817">
    <property type="component" value="Unassembled WGS sequence"/>
</dbReference>
<dbReference type="EMBL" id="WWBZ02000051">
    <property type="protein sequence ID" value="KAF4303908.1"/>
    <property type="molecule type" value="Genomic_DNA"/>
</dbReference>
<gene>
    <name evidence="1" type="ORF">GTA08_BOTSDO08080</name>
</gene>
<reference evidence="1" key="1">
    <citation type="submission" date="2020-04" db="EMBL/GenBank/DDBJ databases">
        <title>Genome Assembly and Annotation of Botryosphaeria dothidea sdau 11-99, a Latent Pathogen of Apple Fruit Ring Rot in China.</title>
        <authorList>
            <person name="Yu C."/>
            <person name="Diao Y."/>
            <person name="Lu Q."/>
            <person name="Zhao J."/>
            <person name="Cui S."/>
            <person name="Peng C."/>
            <person name="He B."/>
            <person name="Liu H."/>
        </authorList>
    </citation>
    <scope>NUCLEOTIDE SEQUENCE [LARGE SCALE GENOMIC DNA]</scope>
    <source>
        <strain evidence="1">Sdau11-99</strain>
    </source>
</reference>
<accession>A0A8H4IPQ8</accession>
<evidence type="ECO:0000313" key="1">
    <source>
        <dbReference type="EMBL" id="KAF4303908.1"/>
    </source>
</evidence>
<evidence type="ECO:0000313" key="2">
    <source>
        <dbReference type="Proteomes" id="UP000572817"/>
    </source>
</evidence>
<organism evidence="1 2">
    <name type="scientific">Botryosphaeria dothidea</name>
    <dbReference type="NCBI Taxonomy" id="55169"/>
    <lineage>
        <taxon>Eukaryota</taxon>
        <taxon>Fungi</taxon>
        <taxon>Dikarya</taxon>
        <taxon>Ascomycota</taxon>
        <taxon>Pezizomycotina</taxon>
        <taxon>Dothideomycetes</taxon>
        <taxon>Dothideomycetes incertae sedis</taxon>
        <taxon>Botryosphaeriales</taxon>
        <taxon>Botryosphaeriaceae</taxon>
        <taxon>Botryosphaeria</taxon>
    </lineage>
</organism>